<keyword evidence="4" id="KW-1185">Reference proteome</keyword>
<comment type="caution">
    <text evidence="3">The sequence shown here is derived from an EMBL/GenBank/DDBJ whole genome shotgun (WGS) entry which is preliminary data.</text>
</comment>
<dbReference type="Proteomes" id="UP001501474">
    <property type="component" value="Unassembled WGS sequence"/>
</dbReference>
<dbReference type="RefSeq" id="WP_234850929.1">
    <property type="nucleotide sequence ID" value="NZ_BAAART010000212.1"/>
</dbReference>
<reference evidence="3 4" key="1">
    <citation type="journal article" date="2019" name="Int. J. Syst. Evol. Microbiol.">
        <title>The Global Catalogue of Microorganisms (GCM) 10K type strain sequencing project: providing services to taxonomists for standard genome sequencing and annotation.</title>
        <authorList>
            <consortium name="The Broad Institute Genomics Platform"/>
            <consortium name="The Broad Institute Genome Sequencing Center for Infectious Disease"/>
            <person name="Wu L."/>
            <person name="Ma J."/>
        </authorList>
    </citation>
    <scope>NUCLEOTIDE SEQUENCE [LARGE SCALE GENOMIC DNA]</scope>
    <source>
        <strain evidence="3 4">JCM 3053</strain>
    </source>
</reference>
<feature type="compositionally biased region" description="Basic and acidic residues" evidence="1">
    <location>
        <begin position="601"/>
        <end position="612"/>
    </location>
</feature>
<feature type="region of interest" description="Disordered" evidence="1">
    <location>
        <begin position="601"/>
        <end position="631"/>
    </location>
</feature>
<dbReference type="Pfam" id="PF00350">
    <property type="entry name" value="Dynamin_N"/>
    <property type="match status" value="1"/>
</dbReference>
<organism evidence="3 4">
    <name type="scientific">Streptomyces indiaensis</name>
    <dbReference type="NCBI Taxonomy" id="284033"/>
    <lineage>
        <taxon>Bacteria</taxon>
        <taxon>Bacillati</taxon>
        <taxon>Actinomycetota</taxon>
        <taxon>Actinomycetes</taxon>
        <taxon>Kitasatosporales</taxon>
        <taxon>Streptomycetaceae</taxon>
        <taxon>Streptomyces</taxon>
    </lineage>
</organism>
<feature type="region of interest" description="Disordered" evidence="1">
    <location>
        <begin position="811"/>
        <end position="844"/>
    </location>
</feature>
<name>A0ABN3EJ98_9ACTN</name>
<protein>
    <recommendedName>
        <fullName evidence="2">Dynamin N-terminal domain-containing protein</fullName>
    </recommendedName>
</protein>
<proteinExistence type="predicted"/>
<dbReference type="InterPro" id="IPR045063">
    <property type="entry name" value="Dynamin_N"/>
</dbReference>
<sequence length="861" mass="95257">MARRLSLSELEEYVRDVVAFLEALGPPQTPEEEAARETLARAAAKLAARVAAPISLAVVGEFTVGKSLLLGALLGRPDLLPVEERPATGNITVLRLREGTAGTGTRLEDTSKIHFMTRDRLASCVREITRELARLLDEQLPQLKAGEVLGGVDLIGGPQGWQPFLAWYRCLWGEQIPRLQHVEADLISSRFRDAALELLRIRDAEQGQQGLLGSEPVELATDAVRRVLELPVASATPDTAPAPRKLTITREGVTAGGAALSDCFPLVERVEQVVEVDPAFWPLGDLLSGRDVQFLDFPGVGAVGSFGRDRNLSRQALQDIHSILLVLPAHHLPSDIALDFWQMLAADGRSQEALGTAALLVANQFDRIVVPALDAGQPGGAGLGRVDSLNSLEAFAPKITGQGDNREQLFLASAVNGLLLEQQPWERASEQTRDVIRDAAERLADIHRPTWHEFAAHLEQDRPDSRWPQRLRAYEEAGGLDAIRRGVERHLARHGDAHRLERAHSAQRDLDLALRAYRRAAPRDEPPEAAAYREAAARFRELGKLIGRILDDIELLDDTGLSKRPESPVPPDVETSRATVRAAVYGAHWWEQLVQRSLRSPDHLVPHGRPAETDPLSPRKRRPRPRPTADDTTVFQQLFERVLADQRALDLHELDRWLEEWRGYWSAEIGPLREWLDSDEESALLLPELYTRRLHNPQILDDLIEDLDVDALVEYVTENAPAFLESTAAEPAHAFPMQPGHALPWHAESDNGDTEADERSRHPLAVLQMRAAVADAAAGQVSTQLQGLLRRVLQVFRDTFDGARESLLDHDAFRPPVSRKAPDRAESGRAPQAEDDAGRGPTIDDLIRTWLNGERGSGGEK</sequence>
<evidence type="ECO:0000313" key="3">
    <source>
        <dbReference type="EMBL" id="GAA2260385.1"/>
    </source>
</evidence>
<evidence type="ECO:0000256" key="1">
    <source>
        <dbReference type="SAM" id="MobiDB-lite"/>
    </source>
</evidence>
<dbReference type="Gene3D" id="3.40.50.300">
    <property type="entry name" value="P-loop containing nucleotide triphosphate hydrolases"/>
    <property type="match status" value="1"/>
</dbReference>
<dbReference type="InterPro" id="IPR027417">
    <property type="entry name" value="P-loop_NTPase"/>
</dbReference>
<evidence type="ECO:0000313" key="4">
    <source>
        <dbReference type="Proteomes" id="UP001501474"/>
    </source>
</evidence>
<accession>A0ABN3EJ98</accession>
<evidence type="ECO:0000259" key="2">
    <source>
        <dbReference type="Pfam" id="PF00350"/>
    </source>
</evidence>
<dbReference type="EMBL" id="BAAART010000212">
    <property type="protein sequence ID" value="GAA2260385.1"/>
    <property type="molecule type" value="Genomic_DNA"/>
</dbReference>
<gene>
    <name evidence="3" type="ORF">GCM10010104_67420</name>
</gene>
<dbReference type="SUPFAM" id="SSF52540">
    <property type="entry name" value="P-loop containing nucleoside triphosphate hydrolases"/>
    <property type="match status" value="1"/>
</dbReference>
<feature type="domain" description="Dynamin N-terminal" evidence="2">
    <location>
        <begin position="56"/>
        <end position="132"/>
    </location>
</feature>